<dbReference type="InterPro" id="IPR036427">
    <property type="entry name" value="Bromodomain-like_sf"/>
</dbReference>
<dbReference type="InterPro" id="IPR001487">
    <property type="entry name" value="Bromodomain"/>
</dbReference>
<feature type="region of interest" description="Disordered" evidence="16">
    <location>
        <begin position="685"/>
        <end position="805"/>
    </location>
</feature>
<evidence type="ECO:0000256" key="11">
    <source>
        <dbReference type="ARBA" id="ARBA00023212"/>
    </source>
</evidence>
<protein>
    <recommendedName>
        <fullName evidence="4">histone acetyltransferase</fullName>
        <ecNumber evidence="4">2.3.1.48</ecNumber>
    </recommendedName>
</protein>
<accession>A0AAV2SYJ8</accession>
<evidence type="ECO:0000256" key="4">
    <source>
        <dbReference type="ARBA" id="ARBA00013184"/>
    </source>
</evidence>
<dbReference type="Gene3D" id="1.20.920.10">
    <property type="entry name" value="Bromodomain-like"/>
    <property type="match status" value="1"/>
</dbReference>
<dbReference type="Pfam" id="PF00583">
    <property type="entry name" value="Acetyltransf_1"/>
    <property type="match status" value="1"/>
</dbReference>
<dbReference type="GO" id="GO:0005813">
    <property type="term" value="C:centrosome"/>
    <property type="evidence" value="ECO:0007669"/>
    <property type="project" value="UniProtKB-SubCell"/>
</dbReference>
<comment type="caution">
    <text evidence="19">The sequence shown here is derived from an EMBL/GenBank/DDBJ whole genome shotgun (WGS) entry which is preliminary data.</text>
</comment>
<keyword evidence="6" id="KW-0156">Chromatin regulator</keyword>
<evidence type="ECO:0000256" key="16">
    <source>
        <dbReference type="SAM" id="MobiDB-lite"/>
    </source>
</evidence>
<dbReference type="GO" id="GO:0005634">
    <property type="term" value="C:nucleus"/>
    <property type="evidence" value="ECO:0007669"/>
    <property type="project" value="UniProtKB-SubCell"/>
</dbReference>
<evidence type="ECO:0000256" key="6">
    <source>
        <dbReference type="ARBA" id="ARBA00022853"/>
    </source>
</evidence>
<evidence type="ECO:0000259" key="18">
    <source>
        <dbReference type="PROSITE" id="PS51186"/>
    </source>
</evidence>
<dbReference type="GO" id="GO:0140672">
    <property type="term" value="C:ATAC complex"/>
    <property type="evidence" value="ECO:0007669"/>
    <property type="project" value="TreeGrafter"/>
</dbReference>
<dbReference type="SMART" id="SM00297">
    <property type="entry name" value="BROMO"/>
    <property type="match status" value="1"/>
</dbReference>
<dbReference type="GO" id="GO:0043992">
    <property type="term" value="F:histone H3K9 acetyltransferase activity"/>
    <property type="evidence" value="ECO:0007669"/>
    <property type="project" value="UniProtKB-ARBA"/>
</dbReference>
<dbReference type="PROSITE" id="PS50014">
    <property type="entry name" value="BROMODOMAIN_2"/>
    <property type="match status" value="1"/>
</dbReference>
<evidence type="ECO:0000256" key="14">
    <source>
        <dbReference type="ARBA" id="ARBA00048940"/>
    </source>
</evidence>
<dbReference type="Proteomes" id="UP001497525">
    <property type="component" value="Unassembled WGS sequence"/>
</dbReference>
<dbReference type="PROSITE" id="PS00633">
    <property type="entry name" value="BROMODOMAIN_1"/>
    <property type="match status" value="1"/>
</dbReference>
<dbReference type="InterPro" id="IPR009464">
    <property type="entry name" value="PCAF_N"/>
</dbReference>
<dbReference type="InterPro" id="IPR016181">
    <property type="entry name" value="Acyl_CoA_acyltransferase"/>
</dbReference>
<dbReference type="CDD" id="cd05509">
    <property type="entry name" value="Bromo_gcn5_like"/>
    <property type="match status" value="1"/>
</dbReference>
<keyword evidence="11" id="KW-0963">Cytoplasm</keyword>
<evidence type="ECO:0000256" key="8">
    <source>
        <dbReference type="ARBA" id="ARBA00023117"/>
    </source>
</evidence>
<evidence type="ECO:0000256" key="3">
    <source>
        <dbReference type="ARBA" id="ARBA00008607"/>
    </source>
</evidence>
<dbReference type="InterPro" id="IPR000182">
    <property type="entry name" value="GNAT_dom"/>
</dbReference>
<dbReference type="Pfam" id="PF00439">
    <property type="entry name" value="Bromodomain"/>
    <property type="match status" value="1"/>
</dbReference>
<dbReference type="PANTHER" id="PTHR45750">
    <property type="entry name" value="GH11602P"/>
    <property type="match status" value="1"/>
</dbReference>
<keyword evidence="10" id="KW-0804">Transcription</keyword>
<feature type="domain" description="Bromo" evidence="17">
    <location>
        <begin position="839"/>
        <end position="909"/>
    </location>
</feature>
<comment type="subcellular location">
    <subcellularLocation>
        <location evidence="2">Cytoplasm</location>
        <location evidence="2">Cytoskeleton</location>
        <location evidence="2">Microtubule organizing center</location>
        <location evidence="2">Centrosome</location>
    </subcellularLocation>
    <subcellularLocation>
        <location evidence="1">Nucleus</location>
    </subcellularLocation>
</comment>
<keyword evidence="5" id="KW-0808">Transferase</keyword>
<dbReference type="PANTHER" id="PTHR45750:SF3">
    <property type="entry name" value="HISTONE ACETYLTRANSFERASE"/>
    <property type="match status" value="1"/>
</dbReference>
<evidence type="ECO:0000256" key="13">
    <source>
        <dbReference type="ARBA" id="ARBA00023315"/>
    </source>
</evidence>
<dbReference type="PRINTS" id="PR00503">
    <property type="entry name" value="BROMODOMAIN"/>
</dbReference>
<keyword evidence="12" id="KW-0539">Nucleus</keyword>
<gene>
    <name evidence="19" type="ORF">CDAUBV1_LOCUS388</name>
</gene>
<dbReference type="AlphaFoldDB" id="A0AAV2SYJ8"/>
<dbReference type="SUPFAM" id="SSF47370">
    <property type="entry name" value="Bromodomain"/>
    <property type="match status" value="1"/>
</dbReference>
<dbReference type="EMBL" id="CAXLJL010000002">
    <property type="protein sequence ID" value="CAL5129475.1"/>
    <property type="molecule type" value="Genomic_DNA"/>
</dbReference>
<comment type="similarity">
    <text evidence="3">Belongs to the acetyltransferase family. GCN5 subfamily.</text>
</comment>
<comment type="catalytic activity">
    <reaction evidence="14">
        <text>L-lysyl-[histone] + acetyl-CoA = N(6)-acetyl-L-lysyl-[histone] + CoA + H(+)</text>
        <dbReference type="Rhea" id="RHEA:21992"/>
        <dbReference type="Rhea" id="RHEA-COMP:9845"/>
        <dbReference type="Rhea" id="RHEA-COMP:11338"/>
        <dbReference type="ChEBI" id="CHEBI:15378"/>
        <dbReference type="ChEBI" id="CHEBI:29969"/>
        <dbReference type="ChEBI" id="CHEBI:57287"/>
        <dbReference type="ChEBI" id="CHEBI:57288"/>
        <dbReference type="ChEBI" id="CHEBI:61930"/>
        <dbReference type="EC" id="2.3.1.48"/>
    </reaction>
    <physiologicalReaction direction="left-to-right" evidence="14">
        <dbReference type="Rhea" id="RHEA:21993"/>
    </physiologicalReaction>
</comment>
<proteinExistence type="inferred from homology"/>
<keyword evidence="9" id="KW-0010">Activator</keyword>
<organism evidence="19 20">
    <name type="scientific">Calicophoron daubneyi</name>
    <name type="common">Rumen fluke</name>
    <name type="synonym">Paramphistomum daubneyi</name>
    <dbReference type="NCBI Taxonomy" id="300641"/>
    <lineage>
        <taxon>Eukaryota</taxon>
        <taxon>Metazoa</taxon>
        <taxon>Spiralia</taxon>
        <taxon>Lophotrochozoa</taxon>
        <taxon>Platyhelminthes</taxon>
        <taxon>Trematoda</taxon>
        <taxon>Digenea</taxon>
        <taxon>Plagiorchiida</taxon>
        <taxon>Pronocephalata</taxon>
        <taxon>Paramphistomoidea</taxon>
        <taxon>Paramphistomidae</taxon>
        <taxon>Calicophoron</taxon>
    </lineage>
</organism>
<evidence type="ECO:0000256" key="12">
    <source>
        <dbReference type="ARBA" id="ARBA00023242"/>
    </source>
</evidence>
<evidence type="ECO:0000259" key="17">
    <source>
        <dbReference type="PROSITE" id="PS50014"/>
    </source>
</evidence>
<keyword evidence="11" id="KW-0206">Cytoskeleton</keyword>
<dbReference type="EC" id="2.3.1.48" evidence="4"/>
<evidence type="ECO:0000256" key="10">
    <source>
        <dbReference type="ARBA" id="ARBA00023163"/>
    </source>
</evidence>
<evidence type="ECO:0000256" key="15">
    <source>
        <dbReference type="PROSITE-ProRule" id="PRU00035"/>
    </source>
</evidence>
<evidence type="ECO:0000256" key="2">
    <source>
        <dbReference type="ARBA" id="ARBA00004300"/>
    </source>
</evidence>
<feature type="compositionally biased region" description="Low complexity" evidence="16">
    <location>
        <begin position="731"/>
        <end position="753"/>
    </location>
</feature>
<evidence type="ECO:0000313" key="20">
    <source>
        <dbReference type="Proteomes" id="UP001497525"/>
    </source>
</evidence>
<evidence type="ECO:0000256" key="5">
    <source>
        <dbReference type="ARBA" id="ARBA00022679"/>
    </source>
</evidence>
<reference evidence="19" key="1">
    <citation type="submission" date="2024-06" db="EMBL/GenBank/DDBJ databases">
        <authorList>
            <person name="Liu X."/>
            <person name="Lenzi L."/>
            <person name="Haldenby T S."/>
            <person name="Uol C."/>
        </authorList>
    </citation>
    <scope>NUCLEOTIDE SEQUENCE</scope>
</reference>
<dbReference type="Gene3D" id="3.40.630.30">
    <property type="match status" value="1"/>
</dbReference>
<dbReference type="InterPro" id="IPR037800">
    <property type="entry name" value="GCN5"/>
</dbReference>
<dbReference type="GO" id="GO:0045944">
    <property type="term" value="P:positive regulation of transcription by RNA polymerase II"/>
    <property type="evidence" value="ECO:0007669"/>
    <property type="project" value="TreeGrafter"/>
</dbReference>
<evidence type="ECO:0000256" key="7">
    <source>
        <dbReference type="ARBA" id="ARBA00023015"/>
    </source>
</evidence>
<feature type="domain" description="N-acetyltransferase" evidence="18">
    <location>
        <begin position="474"/>
        <end position="627"/>
    </location>
</feature>
<keyword evidence="7" id="KW-0805">Transcription regulation</keyword>
<dbReference type="SUPFAM" id="SSF55729">
    <property type="entry name" value="Acyl-CoA N-acyltransferases (Nat)"/>
    <property type="match status" value="1"/>
</dbReference>
<dbReference type="InterPro" id="IPR018359">
    <property type="entry name" value="Bromodomain_CS"/>
</dbReference>
<dbReference type="PROSITE" id="PS51186">
    <property type="entry name" value="GNAT"/>
    <property type="match status" value="1"/>
</dbReference>
<evidence type="ECO:0000256" key="1">
    <source>
        <dbReference type="ARBA" id="ARBA00004123"/>
    </source>
</evidence>
<name>A0AAV2SYJ8_CALDB</name>
<dbReference type="Pfam" id="PF06466">
    <property type="entry name" value="PCAF_N"/>
    <property type="match status" value="1"/>
</dbReference>
<sequence>MPPRLELFRSRDYLGHLPVEQKIRKCLPYLKCQEEGCKCSNWKCDGKTEGQLPTSACDMCHHIHHRFLSQEELAWLNVAVQMVDDVEHMYILCASEQDVETRHLYFCILKRIRKALMNRTQPAFDDPPPFERPSIETALRNVLLQFCAGNSKDLEFSLELSRLILSFINNWKLGYPSRRINRHENKTGYKLIYMRWICHCYAPQFCLSLPYCEPATAFGKNFFLAVLPDLKKKLVDKITADTTSLVLDKKTQVIQPLLKLFSLLEDEALSPSKHIWDPYFPSFTPFAPVGDTSLSEEKVHALTETAAVHNNIFGLQPGGEKPLLDSPLHVSTVDPSCITPCRGSGAGVHILSESTPAKRSTEVTQKRRSSIRLRNQSLHLTENRLGSGSVVKTDSDVSGVDGDHASKLARISVPGDINPLELQQVLQEIREKNNPTKELFPFTSFHSFNATRDAAARQEESDGNIEFHIVNNSLNHSQPSQNYIWLLELLNVFALQLPRMPKEYIARLVFDPKHKNLVLLKVSESGEKHAIGGISFRMFPSQGFTEIVFCAVIFNEQVKGYGTQMMNHLKDYHIQHGIYHFLTYADSFATGYFRKQGFSREIRMTRQAYQGYIKEYEGATLMGCELYPNIVYTEFSEMIGRQREIISRLVERRQESLGKSFPGLPSKLFRNGPLQVDQIPGLVEAGCPPIEWPEGVRSGEPKSGADSPPAAGSVKKEPPDAAVTSTGIGTGAATAGTTPTTPIAATTNTTTTNPEVDESNGAADSVQRRLRKRSQQQSPTTIKFGPGARSVGRPRTRGTKRNTQTCRSASIVDSGADKNGNQAVNQLASQLRPILTAVRNHVMAAPFQRPVTSTEAPGYHDIIVFPIDLGTMWDRLKSRYYTTKQLFIADMMRMFHNCRTYNQPESYLWRTANTLERFFISRMKEANLWP</sequence>
<evidence type="ECO:0000256" key="9">
    <source>
        <dbReference type="ARBA" id="ARBA00023159"/>
    </source>
</evidence>
<keyword evidence="8 15" id="KW-0103">Bromodomain</keyword>
<evidence type="ECO:0000313" key="19">
    <source>
        <dbReference type="EMBL" id="CAL5129475.1"/>
    </source>
</evidence>
<keyword evidence="13" id="KW-0012">Acyltransferase</keyword>